<evidence type="ECO:0000313" key="3">
    <source>
        <dbReference type="Proteomes" id="UP000054498"/>
    </source>
</evidence>
<feature type="region of interest" description="Disordered" evidence="1">
    <location>
        <begin position="26"/>
        <end position="74"/>
    </location>
</feature>
<dbReference type="STRING" id="145388.A0A0D2KGY3"/>
<accession>A0A0D2KGY3</accession>
<dbReference type="AlphaFoldDB" id="A0A0D2KGY3"/>
<sequence length="147" mass="14775">MRQPRPPQVPTDSDDRPLQEIAITGVTIFTNPFQEMRDEEAAKEAEEAKKTAGGNPQDPENQRSQWYSNPAASHAAAAVRSGVGKYVQDAKLDSGAGGGGGGVGGRALAAAAGGAAGAAGAAAGGSMQPPAPKKQKASGGFGNFDAW</sequence>
<protein>
    <submittedName>
        <fullName evidence="2">Uncharacterized protein</fullName>
    </submittedName>
</protein>
<feature type="compositionally biased region" description="Low complexity" evidence="1">
    <location>
        <begin position="114"/>
        <end position="125"/>
    </location>
</feature>
<feature type="compositionally biased region" description="Basic and acidic residues" evidence="1">
    <location>
        <begin position="35"/>
        <end position="50"/>
    </location>
</feature>
<dbReference type="KEGG" id="mng:MNEG_12911"/>
<dbReference type="GeneID" id="25730321"/>
<feature type="region of interest" description="Disordered" evidence="1">
    <location>
        <begin position="1"/>
        <end position="20"/>
    </location>
</feature>
<reference evidence="2 3" key="1">
    <citation type="journal article" date="2013" name="BMC Genomics">
        <title>Reconstruction of the lipid metabolism for the microalga Monoraphidium neglectum from its genome sequence reveals characteristics suitable for biofuel production.</title>
        <authorList>
            <person name="Bogen C."/>
            <person name="Al-Dilaimi A."/>
            <person name="Albersmeier A."/>
            <person name="Wichmann J."/>
            <person name="Grundmann M."/>
            <person name="Rupp O."/>
            <person name="Lauersen K.J."/>
            <person name="Blifernez-Klassen O."/>
            <person name="Kalinowski J."/>
            <person name="Goesmann A."/>
            <person name="Mussgnug J.H."/>
            <person name="Kruse O."/>
        </authorList>
    </citation>
    <scope>NUCLEOTIDE SEQUENCE [LARGE SCALE GENOMIC DNA]</scope>
    <source>
        <strain evidence="2 3">SAG 48.87</strain>
    </source>
</reference>
<gene>
    <name evidence="2" type="ORF">MNEG_12911</name>
</gene>
<feature type="compositionally biased region" description="Polar residues" evidence="1">
    <location>
        <begin position="58"/>
        <end position="70"/>
    </location>
</feature>
<dbReference type="EMBL" id="KK103728">
    <property type="protein sequence ID" value="KIY95053.1"/>
    <property type="molecule type" value="Genomic_DNA"/>
</dbReference>
<name>A0A0D2KGY3_9CHLO</name>
<dbReference type="Proteomes" id="UP000054498">
    <property type="component" value="Unassembled WGS sequence"/>
</dbReference>
<proteinExistence type="predicted"/>
<evidence type="ECO:0000256" key="1">
    <source>
        <dbReference type="SAM" id="MobiDB-lite"/>
    </source>
</evidence>
<keyword evidence="3" id="KW-1185">Reference proteome</keyword>
<evidence type="ECO:0000313" key="2">
    <source>
        <dbReference type="EMBL" id="KIY95053.1"/>
    </source>
</evidence>
<organism evidence="2 3">
    <name type="scientific">Monoraphidium neglectum</name>
    <dbReference type="NCBI Taxonomy" id="145388"/>
    <lineage>
        <taxon>Eukaryota</taxon>
        <taxon>Viridiplantae</taxon>
        <taxon>Chlorophyta</taxon>
        <taxon>core chlorophytes</taxon>
        <taxon>Chlorophyceae</taxon>
        <taxon>CS clade</taxon>
        <taxon>Sphaeropleales</taxon>
        <taxon>Selenastraceae</taxon>
        <taxon>Monoraphidium</taxon>
    </lineage>
</organism>
<dbReference type="RefSeq" id="XP_013894073.1">
    <property type="nucleotide sequence ID" value="XM_014038619.1"/>
</dbReference>
<feature type="region of interest" description="Disordered" evidence="1">
    <location>
        <begin position="114"/>
        <end position="147"/>
    </location>
</feature>